<dbReference type="GO" id="GO:0070772">
    <property type="term" value="C:PAS complex"/>
    <property type="evidence" value="ECO:0007669"/>
    <property type="project" value="InterPro"/>
</dbReference>
<gene>
    <name evidence="2" type="primary">VAC14</name>
    <name evidence="2" type="ORF">SPIL2461_LOCUS4809</name>
</gene>
<feature type="transmembrane region" description="Helical" evidence="1">
    <location>
        <begin position="617"/>
        <end position="636"/>
    </location>
</feature>
<dbReference type="PANTHER" id="PTHR16023">
    <property type="entry name" value="TAX1 BINDING PROTEIN-RELATED"/>
    <property type="match status" value="1"/>
</dbReference>
<dbReference type="GO" id="GO:0010008">
    <property type="term" value="C:endosome membrane"/>
    <property type="evidence" value="ECO:0007669"/>
    <property type="project" value="TreeGrafter"/>
</dbReference>
<dbReference type="SUPFAM" id="SSF48371">
    <property type="entry name" value="ARM repeat"/>
    <property type="match status" value="1"/>
</dbReference>
<comment type="caution">
    <text evidence="2">The sequence shown here is derived from an EMBL/GenBank/DDBJ whole genome shotgun (WGS) entry which is preliminary data.</text>
</comment>
<organism evidence="2 3">
    <name type="scientific">Symbiodinium pilosum</name>
    <name type="common">Dinoflagellate</name>
    <dbReference type="NCBI Taxonomy" id="2952"/>
    <lineage>
        <taxon>Eukaryota</taxon>
        <taxon>Sar</taxon>
        <taxon>Alveolata</taxon>
        <taxon>Dinophyceae</taxon>
        <taxon>Suessiales</taxon>
        <taxon>Symbiodiniaceae</taxon>
        <taxon>Symbiodinium</taxon>
    </lineage>
</organism>
<dbReference type="Pfam" id="PF12755">
    <property type="entry name" value="Vac14_Fab1_bd"/>
    <property type="match status" value="1"/>
</dbReference>
<reference evidence="2" key="1">
    <citation type="submission" date="2021-02" db="EMBL/GenBank/DDBJ databases">
        <authorList>
            <person name="Dougan E. K."/>
            <person name="Rhodes N."/>
            <person name="Thang M."/>
            <person name="Chan C."/>
        </authorList>
    </citation>
    <scope>NUCLEOTIDE SEQUENCE</scope>
</reference>
<proteinExistence type="predicted"/>
<evidence type="ECO:0000256" key="1">
    <source>
        <dbReference type="SAM" id="Phobius"/>
    </source>
</evidence>
<dbReference type="PANTHER" id="PTHR16023:SF0">
    <property type="entry name" value="PROTEIN VAC14 HOMOLOG"/>
    <property type="match status" value="1"/>
</dbReference>
<sequence>MLANRLNAFLIVCFQDRAQQHAESLTDPVLVCFSDEDPSVRYKACEAFYNIAKVIRAGILRNVSAIFDGLCRLYTDVDQTIREGAYSLDRLIRDIVMEQRDFDFAALPGSEAEDCNMQGKTHFPQGGPDNRQEGDFEMVRQLVLGWIVLLDSLPQVDMISFLPHYLEGLFGILAGESRDFRLKAQECLESLLDHLRRSASDRPERTQQAIAEAAATVARCCRAGGEQRSEDKMRAGVCSKSGQMGINRTVTAVVFLVVLTLVVTVLAVHQREVAPSHQSKVSLNELAAKATRGPLRASSTSCRQGGQSYPIKAVLHNNLAGKGPDGGEEGLVLLVSQRLHGVDTRDLKISMHALSPYQPANPEWNGLDGEFVSVNQFGGEVLRARLQFWDVADTPIRLNLFPVFLCDLEADSTNSVREFARAYGHHWAYWSQDTDMDFVIKDGAAEYWQKGARDDGEGPDLGPDNPTYVRELTPSQLRKAVTLVYRNVTEIQLAFGSEAPANVARMFLFAFVALDECDLQLATSSTSTTSITVSTMTHTTATATATTSKSWTATSTTSFSITASTTVITQTSSSLTQTSATFTTTTATAMFGIPLFAPPGEVHWWHSFSHMSRLSRVTLYGAALLVLVLLVLLYWLCWTCRTQDRDQGIRGHDTRVLLRL</sequence>
<keyword evidence="1" id="KW-0812">Transmembrane</keyword>
<keyword evidence="3" id="KW-1185">Reference proteome</keyword>
<dbReference type="Proteomes" id="UP000649617">
    <property type="component" value="Unassembled WGS sequence"/>
</dbReference>
<dbReference type="InterPro" id="IPR026825">
    <property type="entry name" value="Vac14"/>
</dbReference>
<name>A0A812M1T1_SYMPI</name>
<protein>
    <submittedName>
        <fullName evidence="2">VAC14 protein</fullName>
    </submittedName>
</protein>
<dbReference type="OrthoDB" id="5574975at2759"/>
<dbReference type="AlphaFoldDB" id="A0A812M1T1"/>
<dbReference type="GO" id="GO:0006661">
    <property type="term" value="P:phosphatidylinositol biosynthetic process"/>
    <property type="evidence" value="ECO:0007669"/>
    <property type="project" value="InterPro"/>
</dbReference>
<evidence type="ECO:0000313" key="2">
    <source>
        <dbReference type="EMBL" id="CAE7250592.1"/>
    </source>
</evidence>
<dbReference type="Gene3D" id="1.25.10.10">
    <property type="entry name" value="Leucine-rich Repeat Variant"/>
    <property type="match status" value="1"/>
</dbReference>
<dbReference type="InterPro" id="IPR016024">
    <property type="entry name" value="ARM-type_fold"/>
</dbReference>
<evidence type="ECO:0000313" key="3">
    <source>
        <dbReference type="Proteomes" id="UP000649617"/>
    </source>
</evidence>
<dbReference type="InterPro" id="IPR011989">
    <property type="entry name" value="ARM-like"/>
</dbReference>
<keyword evidence="1" id="KW-0472">Membrane</keyword>
<dbReference type="EMBL" id="CAJNIZ010006513">
    <property type="protein sequence ID" value="CAE7250592.1"/>
    <property type="molecule type" value="Genomic_DNA"/>
</dbReference>
<keyword evidence="1" id="KW-1133">Transmembrane helix</keyword>
<accession>A0A812M1T1</accession>